<name>A0A6C0J585_9ZZZZ</name>
<evidence type="ECO:0000313" key="1">
    <source>
        <dbReference type="EMBL" id="QHU00483.1"/>
    </source>
</evidence>
<proteinExistence type="predicted"/>
<sequence>MDMWNEIWYLNENRHRMEDGTQTIPKNSVVGAPAHSPRTQSLLEKSSIKNLDEKLIGLF</sequence>
<dbReference type="EMBL" id="MN740327">
    <property type="protein sequence ID" value="QHU00483.1"/>
    <property type="molecule type" value="Genomic_DNA"/>
</dbReference>
<reference evidence="1" key="1">
    <citation type="journal article" date="2020" name="Nature">
        <title>Giant virus diversity and host interactions through global metagenomics.</title>
        <authorList>
            <person name="Schulz F."/>
            <person name="Roux S."/>
            <person name="Paez-Espino D."/>
            <person name="Jungbluth S."/>
            <person name="Walsh D.A."/>
            <person name="Denef V.J."/>
            <person name="McMahon K.D."/>
            <person name="Konstantinidis K.T."/>
            <person name="Eloe-Fadrosh E.A."/>
            <person name="Kyrpides N.C."/>
            <person name="Woyke T."/>
        </authorList>
    </citation>
    <scope>NUCLEOTIDE SEQUENCE</scope>
    <source>
        <strain evidence="1">GVMAG-M-3300025860-20</strain>
    </source>
</reference>
<accession>A0A6C0J585</accession>
<organism evidence="1">
    <name type="scientific">viral metagenome</name>
    <dbReference type="NCBI Taxonomy" id="1070528"/>
    <lineage>
        <taxon>unclassified sequences</taxon>
        <taxon>metagenomes</taxon>
        <taxon>organismal metagenomes</taxon>
    </lineage>
</organism>
<protein>
    <submittedName>
        <fullName evidence="1">Uncharacterized protein</fullName>
    </submittedName>
</protein>
<dbReference type="AlphaFoldDB" id="A0A6C0J585"/>